<dbReference type="VEuPathDB" id="FungiDB:MFRU_031g00290"/>
<proteinExistence type="predicted"/>
<evidence type="ECO:0000313" key="3">
    <source>
        <dbReference type="EMBL" id="KAA8570557.1"/>
    </source>
</evidence>
<dbReference type="PANTHER" id="PTHR35391">
    <property type="entry name" value="C2H2-TYPE DOMAIN-CONTAINING PROTEIN-RELATED"/>
    <property type="match status" value="1"/>
</dbReference>
<feature type="domain" description="DUF6590" evidence="2">
    <location>
        <begin position="252"/>
        <end position="401"/>
    </location>
</feature>
<organism evidence="3 4">
    <name type="scientific">Monilinia fructicola</name>
    <name type="common">Brown rot fungus</name>
    <name type="synonym">Ciboria fructicola</name>
    <dbReference type="NCBI Taxonomy" id="38448"/>
    <lineage>
        <taxon>Eukaryota</taxon>
        <taxon>Fungi</taxon>
        <taxon>Dikarya</taxon>
        <taxon>Ascomycota</taxon>
        <taxon>Pezizomycotina</taxon>
        <taxon>Leotiomycetes</taxon>
        <taxon>Helotiales</taxon>
        <taxon>Sclerotiniaceae</taxon>
        <taxon>Monilinia</taxon>
    </lineage>
</organism>
<reference evidence="3 4" key="1">
    <citation type="submission" date="2019-06" db="EMBL/GenBank/DDBJ databases">
        <title>Genome Sequence of the Brown Rot Fungal Pathogen Monilinia fructicola.</title>
        <authorList>
            <person name="De Miccolis Angelini R.M."/>
            <person name="Landi L."/>
            <person name="Abate D."/>
            <person name="Pollastro S."/>
            <person name="Romanazzi G."/>
            <person name="Faretra F."/>
        </authorList>
    </citation>
    <scope>NUCLEOTIDE SEQUENCE [LARGE SCALE GENOMIC DNA]</scope>
    <source>
        <strain evidence="3 4">Mfrc123</strain>
    </source>
</reference>
<feature type="compositionally biased region" description="Polar residues" evidence="1">
    <location>
        <begin position="144"/>
        <end position="159"/>
    </location>
</feature>
<dbReference type="PANTHER" id="PTHR35391:SF5">
    <property type="entry name" value="DUF6590 DOMAIN-CONTAINING PROTEIN"/>
    <property type="match status" value="1"/>
</dbReference>
<accession>A0A5M9JPC8</accession>
<evidence type="ECO:0000313" key="4">
    <source>
        <dbReference type="Proteomes" id="UP000322873"/>
    </source>
</evidence>
<evidence type="ECO:0000259" key="2">
    <source>
        <dbReference type="Pfam" id="PF20233"/>
    </source>
</evidence>
<sequence length="442" mass="48576">MDSGMTGKKDVEGLALWSPWEWDNNGCWIASRISSSGTIEYRYQSPSEATYHSPSSEAGYQCSVPEARSAIDHTPAQANPSYANDHFIPYTQNLYSNDGQYAKEGPQITSTSAIPTYWTLENSTPHSPSSLTTTSPHAAEYSTRGGSTTNRAPQSNKSNTSLRMKYRQNCPICAGKIPTDNTGYRMPKLSTNVPNDSWILDATLQSDNMKDIGDTLASMNSSSIETGKSGSDSISESLDTLDSRYRVIDQPSRFFSIGRVFMMLWTEPARQEFPSGGSSHYSTTYLGGQAFSGIRRFVVVANGGRGNAICCPIHTYSGRGTSKPNLSDKNMHAAAYSHTEEPQLLAEEELMIEPFPIIVEDAEAKIHPMSRINFSKVYTVEYYVRVCNIGRVDASHIGRLLEVSPVKCQAAIPKKNPRGKKGHQKHKAPKKSVLNSSPNAEN</sequence>
<dbReference type="InterPro" id="IPR046497">
    <property type="entry name" value="DUF6590"/>
</dbReference>
<evidence type="ECO:0000256" key="1">
    <source>
        <dbReference type="SAM" id="MobiDB-lite"/>
    </source>
</evidence>
<feature type="region of interest" description="Disordered" evidence="1">
    <location>
        <begin position="411"/>
        <end position="442"/>
    </location>
</feature>
<dbReference type="EMBL" id="VICG01000007">
    <property type="protein sequence ID" value="KAA8570557.1"/>
    <property type="molecule type" value="Genomic_DNA"/>
</dbReference>
<name>A0A5M9JPC8_MONFR</name>
<comment type="caution">
    <text evidence="3">The sequence shown here is derived from an EMBL/GenBank/DDBJ whole genome shotgun (WGS) entry which is preliminary data.</text>
</comment>
<dbReference type="Proteomes" id="UP000322873">
    <property type="component" value="Unassembled WGS sequence"/>
</dbReference>
<keyword evidence="4" id="KW-1185">Reference proteome</keyword>
<protein>
    <recommendedName>
        <fullName evidence="2">DUF6590 domain-containing protein</fullName>
    </recommendedName>
</protein>
<feature type="region of interest" description="Disordered" evidence="1">
    <location>
        <begin position="120"/>
        <end position="159"/>
    </location>
</feature>
<feature type="compositionally biased region" description="Low complexity" evidence="1">
    <location>
        <begin position="123"/>
        <end position="137"/>
    </location>
</feature>
<feature type="compositionally biased region" description="Basic residues" evidence="1">
    <location>
        <begin position="415"/>
        <end position="430"/>
    </location>
</feature>
<dbReference type="Pfam" id="PF20233">
    <property type="entry name" value="DUF6590"/>
    <property type="match status" value="1"/>
</dbReference>
<gene>
    <name evidence="3" type="ORF">EYC84_002819</name>
</gene>
<feature type="compositionally biased region" description="Polar residues" evidence="1">
    <location>
        <begin position="433"/>
        <end position="442"/>
    </location>
</feature>
<dbReference type="AlphaFoldDB" id="A0A5M9JPC8"/>